<name>A0A1T4L807_9HYPH</name>
<dbReference type="Proteomes" id="UP000190092">
    <property type="component" value="Unassembled WGS sequence"/>
</dbReference>
<sequence length="276" mass="29599">MRDLFPAVAETAATGATAELFADIRETVGVRVVNLVWRHLATIEGALPSAWSAVKPLYVQGMVDRAAVRFREEMVLPTLDALAGDEPASVDAVLASYDHSNTINLLALGALTACLHGDVAAVGVPERGPRLPAPDVTLPKLASAEDVSPATWATVLRLNCFGDREQVILASMYRHLAHAPAFLVRLEMALRPAEEDGSLLRAIAANKRAAYERSRVLARAISTAPRSRGAEIEAAVSLFVDHAIGKMVTICRAIRIARNAVSRHNGEGSMPWSEGR</sequence>
<dbReference type="STRING" id="225324.SAMN02745126_01403"/>
<dbReference type="RefSeq" id="WP_085933037.1">
    <property type="nucleotide sequence ID" value="NZ_FUWJ01000001.1"/>
</dbReference>
<dbReference type="OrthoDB" id="3574324at2"/>
<dbReference type="AlphaFoldDB" id="A0A1T4L807"/>
<evidence type="ECO:0000313" key="1">
    <source>
        <dbReference type="EMBL" id="SJZ50804.1"/>
    </source>
</evidence>
<proteinExistence type="predicted"/>
<reference evidence="2" key="1">
    <citation type="submission" date="2017-02" db="EMBL/GenBank/DDBJ databases">
        <authorList>
            <person name="Varghese N."/>
            <person name="Submissions S."/>
        </authorList>
    </citation>
    <scope>NUCLEOTIDE SEQUENCE [LARGE SCALE GENOMIC DNA]</scope>
    <source>
        <strain evidence="2">ATCC 27094</strain>
    </source>
</reference>
<evidence type="ECO:0000313" key="2">
    <source>
        <dbReference type="Proteomes" id="UP000190092"/>
    </source>
</evidence>
<organism evidence="1 2">
    <name type="scientific">Enhydrobacter aerosaccus</name>
    <dbReference type="NCBI Taxonomy" id="225324"/>
    <lineage>
        <taxon>Bacteria</taxon>
        <taxon>Pseudomonadati</taxon>
        <taxon>Pseudomonadota</taxon>
        <taxon>Alphaproteobacteria</taxon>
        <taxon>Hyphomicrobiales</taxon>
        <taxon>Enhydrobacter</taxon>
    </lineage>
</organism>
<gene>
    <name evidence="1" type="ORF">SAMN02745126_01403</name>
</gene>
<dbReference type="EMBL" id="FUWJ01000001">
    <property type="protein sequence ID" value="SJZ50804.1"/>
    <property type="molecule type" value="Genomic_DNA"/>
</dbReference>
<protein>
    <submittedName>
        <fullName evidence="1">Uncharacterized protein</fullName>
    </submittedName>
</protein>
<accession>A0A1T4L807</accession>
<keyword evidence="2" id="KW-1185">Reference proteome</keyword>